<name>A0A0H5Q980_9ZZZZ</name>
<geneLocation type="plasmid" evidence="2">
    <name>pRGRH1795</name>
</geneLocation>
<evidence type="ECO:0000256" key="1">
    <source>
        <dbReference type="SAM" id="MobiDB-lite"/>
    </source>
</evidence>
<reference evidence="2" key="2">
    <citation type="submission" date="2015-07" db="EMBL/GenBank/DDBJ databases">
        <title>Plasmids, circular viruses and viroids from rat gut.</title>
        <authorList>
            <person name="Jorgensen T.J."/>
            <person name="Hansen M.A."/>
            <person name="Xu Z."/>
            <person name="Tabak M.A."/>
            <person name="Sorensen S.J."/>
            <person name="Hansen L.H."/>
        </authorList>
    </citation>
    <scope>NUCLEOTIDE SEQUENCE</scope>
    <source>
        <plasmid evidence="2">pRGRH1795</plasmid>
    </source>
</reference>
<protein>
    <submittedName>
        <fullName evidence="2">Uncharacterized protein</fullName>
    </submittedName>
</protein>
<reference evidence="2" key="1">
    <citation type="submission" date="2015-06" db="EMBL/GenBank/DDBJ databases">
        <authorList>
            <person name="Joergensen T."/>
        </authorList>
    </citation>
    <scope>NUCLEOTIDE SEQUENCE</scope>
    <source>
        <plasmid evidence="2">pRGRH1795</plasmid>
    </source>
</reference>
<proteinExistence type="predicted"/>
<evidence type="ECO:0000313" key="2">
    <source>
        <dbReference type="EMBL" id="CRY97934.1"/>
    </source>
</evidence>
<feature type="region of interest" description="Disordered" evidence="1">
    <location>
        <begin position="1"/>
        <end position="75"/>
    </location>
</feature>
<feature type="compositionally biased region" description="Basic and acidic residues" evidence="1">
    <location>
        <begin position="40"/>
        <end position="50"/>
    </location>
</feature>
<keyword evidence="2" id="KW-0614">Plasmid</keyword>
<sequence length="75" mass="8140">MSGKVYRQPQKKGASLGAIDGSSPPAPFLGERLQTSRSWTGEREGRKKEGQGLTTLPRGARPPRLRNHESSAPVE</sequence>
<dbReference type="AlphaFoldDB" id="A0A0H5Q980"/>
<organism evidence="2">
    <name type="scientific">uncultured prokaryote</name>
    <dbReference type="NCBI Taxonomy" id="198431"/>
    <lineage>
        <taxon>unclassified sequences</taxon>
        <taxon>environmental samples</taxon>
    </lineage>
</organism>
<dbReference type="EMBL" id="LN854294">
    <property type="protein sequence ID" value="CRY97934.1"/>
    <property type="molecule type" value="Genomic_DNA"/>
</dbReference>
<accession>A0A0H5Q980</accession>